<protein>
    <submittedName>
        <fullName evidence="2">Uncharacterized protein</fullName>
    </submittedName>
</protein>
<dbReference type="Proteomes" id="UP001162131">
    <property type="component" value="Unassembled WGS sequence"/>
</dbReference>
<evidence type="ECO:0000313" key="3">
    <source>
        <dbReference type="Proteomes" id="UP001162131"/>
    </source>
</evidence>
<proteinExistence type="predicted"/>
<accession>A0AAU9JG02</accession>
<keyword evidence="3" id="KW-1185">Reference proteome</keyword>
<name>A0AAU9JG02_9CILI</name>
<feature type="compositionally biased region" description="Basic and acidic residues" evidence="1">
    <location>
        <begin position="168"/>
        <end position="183"/>
    </location>
</feature>
<dbReference type="AlphaFoldDB" id="A0AAU9JG02"/>
<comment type="caution">
    <text evidence="2">The sequence shown here is derived from an EMBL/GenBank/DDBJ whole genome shotgun (WGS) entry which is preliminary data.</text>
</comment>
<organism evidence="2 3">
    <name type="scientific">Blepharisma stoltei</name>
    <dbReference type="NCBI Taxonomy" id="1481888"/>
    <lineage>
        <taxon>Eukaryota</taxon>
        <taxon>Sar</taxon>
        <taxon>Alveolata</taxon>
        <taxon>Ciliophora</taxon>
        <taxon>Postciliodesmatophora</taxon>
        <taxon>Heterotrichea</taxon>
        <taxon>Heterotrichida</taxon>
        <taxon>Blepharismidae</taxon>
        <taxon>Blepharisma</taxon>
    </lineage>
</organism>
<reference evidence="2" key="1">
    <citation type="submission" date="2021-09" db="EMBL/GenBank/DDBJ databases">
        <authorList>
            <consortium name="AG Swart"/>
            <person name="Singh M."/>
            <person name="Singh A."/>
            <person name="Seah K."/>
            <person name="Emmerich C."/>
        </authorList>
    </citation>
    <scope>NUCLEOTIDE SEQUENCE</scope>
    <source>
        <strain evidence="2">ATCC30299</strain>
    </source>
</reference>
<feature type="compositionally biased region" description="Basic residues" evidence="1">
    <location>
        <begin position="60"/>
        <end position="73"/>
    </location>
</feature>
<evidence type="ECO:0000313" key="2">
    <source>
        <dbReference type="EMBL" id="CAG9324002.1"/>
    </source>
</evidence>
<evidence type="ECO:0000256" key="1">
    <source>
        <dbReference type="SAM" id="MobiDB-lite"/>
    </source>
</evidence>
<dbReference type="EMBL" id="CAJZBQ010000035">
    <property type="protein sequence ID" value="CAG9324002.1"/>
    <property type="molecule type" value="Genomic_DNA"/>
</dbReference>
<feature type="region of interest" description="Disordered" evidence="1">
    <location>
        <begin position="40"/>
        <end position="77"/>
    </location>
</feature>
<feature type="region of interest" description="Disordered" evidence="1">
    <location>
        <begin position="157"/>
        <end position="186"/>
    </location>
</feature>
<sequence>MSFNPDINDPTEMNNYLSGKETELSSIDLEITCSTIENSMRKRKTTESKKSIYSAMENPRRKRKTKESKKSKRVGSSMYKREALMLQLFRRNKKEMPPKKEYLRCRLIRGQKRFIRKSLKKMAPLKGFDRVLLENSKSKSAYESSLEVCNRDREEMERISDTMNGPKTDGKSKRSKKSGHEEPQNSFNDTFCQNYFEDSNIKEHFYYYNEILFADFESKSLCERFDFKCCEGEHKDSCKSKWKLMKIFTSYYMLKIIGVDPWFPKGHELELSQDEIEKLLDIEISKLGISTEEISKQEISTEEIPKGISTDEISQYFFK</sequence>
<gene>
    <name evidence="2" type="ORF">BSTOLATCC_MIC35024</name>
</gene>